<comment type="miscellaneous">
    <text evidence="8">This enzyme catalyzes only one turnover and therefore is not strictly catalytic. According to one definition, an enzyme is a biocatalyst that acts repeatedly and over many reaction cycles.</text>
</comment>
<keyword evidence="2 8" id="KW-0963">Cytoplasm</keyword>
<evidence type="ECO:0000256" key="3">
    <source>
        <dbReference type="ARBA" id="ARBA00022603"/>
    </source>
</evidence>
<keyword evidence="4 8" id="KW-0808">Transferase</keyword>
<keyword evidence="11" id="KW-1185">Reference proteome</keyword>
<dbReference type="PANTHER" id="PTHR10815:SF5">
    <property type="entry name" value="METHYLATED-DNA--PROTEIN-CYSTEINE METHYLTRANSFERASE"/>
    <property type="match status" value="1"/>
</dbReference>
<dbReference type="PROSITE" id="PS00374">
    <property type="entry name" value="MGMT"/>
    <property type="match status" value="1"/>
</dbReference>
<keyword evidence="5 8" id="KW-0227">DNA damage</keyword>
<evidence type="ECO:0000313" key="11">
    <source>
        <dbReference type="Proteomes" id="UP000280346"/>
    </source>
</evidence>
<dbReference type="SUPFAM" id="SSF53155">
    <property type="entry name" value="Methylated DNA-protein cysteine methyltransferase domain"/>
    <property type="match status" value="1"/>
</dbReference>
<dbReference type="Gene3D" id="1.10.10.10">
    <property type="entry name" value="Winged helix-like DNA-binding domain superfamily/Winged helix DNA-binding domain"/>
    <property type="match status" value="1"/>
</dbReference>
<evidence type="ECO:0000256" key="2">
    <source>
        <dbReference type="ARBA" id="ARBA00022490"/>
    </source>
</evidence>
<comment type="similarity">
    <text evidence="8">Belongs to the MGMT family.</text>
</comment>
<dbReference type="Proteomes" id="UP000280346">
    <property type="component" value="Unassembled WGS sequence"/>
</dbReference>
<dbReference type="RefSeq" id="WP_127000882.1">
    <property type="nucleotide sequence ID" value="NZ_CP173194.1"/>
</dbReference>
<dbReference type="GO" id="GO:0005737">
    <property type="term" value="C:cytoplasm"/>
    <property type="evidence" value="ECO:0007669"/>
    <property type="project" value="UniProtKB-SubCell"/>
</dbReference>
<dbReference type="NCBIfam" id="NF007626">
    <property type="entry name" value="PRK10286.1"/>
    <property type="match status" value="1"/>
</dbReference>
<evidence type="ECO:0000256" key="7">
    <source>
        <dbReference type="ARBA" id="ARBA00049348"/>
    </source>
</evidence>
<dbReference type="InterPro" id="IPR036631">
    <property type="entry name" value="MGMT_N_sf"/>
</dbReference>
<protein>
    <recommendedName>
        <fullName evidence="8">Methylated-DNA--protein-cysteine methyltransferase</fullName>
        <ecNumber evidence="8">2.1.1.63</ecNumber>
    </recommendedName>
    <alternativeName>
        <fullName evidence="8">6-O-methylguanine-DNA methyltransferase</fullName>
        <shortName evidence="8">MGMT</shortName>
    </alternativeName>
    <alternativeName>
        <fullName evidence="8">O-6-methylguanine-DNA-alkyltransferase</fullName>
    </alternativeName>
</protein>
<dbReference type="InterPro" id="IPR014048">
    <property type="entry name" value="MethylDNA_cys_MeTrfase_DNA-bd"/>
</dbReference>
<comment type="catalytic activity">
    <reaction evidence="7 8">
        <text>a 6-O-methyl-2'-deoxyguanosine in DNA + L-cysteinyl-[protein] = S-methyl-L-cysteinyl-[protein] + a 2'-deoxyguanosine in DNA</text>
        <dbReference type="Rhea" id="RHEA:24000"/>
        <dbReference type="Rhea" id="RHEA-COMP:10131"/>
        <dbReference type="Rhea" id="RHEA-COMP:10132"/>
        <dbReference type="Rhea" id="RHEA-COMP:11367"/>
        <dbReference type="Rhea" id="RHEA-COMP:11368"/>
        <dbReference type="ChEBI" id="CHEBI:29950"/>
        <dbReference type="ChEBI" id="CHEBI:82612"/>
        <dbReference type="ChEBI" id="CHEBI:85445"/>
        <dbReference type="ChEBI" id="CHEBI:85448"/>
        <dbReference type="EC" id="2.1.1.63"/>
    </reaction>
</comment>
<dbReference type="FunFam" id="1.10.10.10:FF:000337">
    <property type="entry name" value="Methylated-DNA--protein-cysteine methyltransferase"/>
    <property type="match status" value="1"/>
</dbReference>
<dbReference type="InterPro" id="IPR036217">
    <property type="entry name" value="MethylDNA_cys_MeTrfase_DNAb"/>
</dbReference>
<dbReference type="OrthoDB" id="9802228at2"/>
<dbReference type="Pfam" id="PF01035">
    <property type="entry name" value="DNA_binding_1"/>
    <property type="match status" value="1"/>
</dbReference>
<comment type="caution">
    <text evidence="10">The sequence shown here is derived from an EMBL/GenBank/DDBJ whole genome shotgun (WGS) entry which is preliminary data.</text>
</comment>
<comment type="subcellular location">
    <subcellularLocation>
        <location evidence="8">Cytoplasm</location>
    </subcellularLocation>
</comment>
<dbReference type="InterPro" id="IPR036388">
    <property type="entry name" value="WH-like_DNA-bd_sf"/>
</dbReference>
<feature type="domain" description="Methylated-DNA-[protein]-cysteine S-methyltransferase DNA binding" evidence="9">
    <location>
        <begin position="90"/>
        <end position="169"/>
    </location>
</feature>
<evidence type="ECO:0000256" key="4">
    <source>
        <dbReference type="ARBA" id="ARBA00022679"/>
    </source>
</evidence>
<organism evidence="10 11">
    <name type="scientific">Azospirillum doebereinerae</name>
    <dbReference type="NCBI Taxonomy" id="92933"/>
    <lineage>
        <taxon>Bacteria</taxon>
        <taxon>Pseudomonadati</taxon>
        <taxon>Pseudomonadota</taxon>
        <taxon>Alphaproteobacteria</taxon>
        <taxon>Rhodospirillales</taxon>
        <taxon>Azospirillaceae</taxon>
        <taxon>Azospirillum</taxon>
    </lineage>
</organism>
<dbReference type="SUPFAM" id="SSF46767">
    <property type="entry name" value="Methylated DNA-protein cysteine methyltransferase, C-terminal domain"/>
    <property type="match status" value="1"/>
</dbReference>
<evidence type="ECO:0000259" key="9">
    <source>
        <dbReference type="Pfam" id="PF01035"/>
    </source>
</evidence>
<evidence type="ECO:0000256" key="1">
    <source>
        <dbReference type="ARBA" id="ARBA00001286"/>
    </source>
</evidence>
<comment type="function">
    <text evidence="8">Involved in the cellular defense against the biological effects of O6-methylguanine (O6-MeG) and O4-methylthymine (O4-MeT) in DNA. Repairs the methylated nucleobase in DNA by stoichiometrically transferring the methyl group to a cysteine residue in the enzyme. This is a suicide reaction: the enzyme is irreversibly inactivated.</text>
</comment>
<dbReference type="AlphaFoldDB" id="A0A433J5H1"/>
<evidence type="ECO:0000313" key="10">
    <source>
        <dbReference type="EMBL" id="RUQ67833.1"/>
    </source>
</evidence>
<dbReference type="EC" id="2.1.1.63" evidence="8"/>
<accession>A0A433J5H1</accession>
<dbReference type="InterPro" id="IPR001497">
    <property type="entry name" value="MethylDNA_cys_MeTrfase_AS"/>
</dbReference>
<dbReference type="CDD" id="cd06445">
    <property type="entry name" value="ATase"/>
    <property type="match status" value="1"/>
</dbReference>
<feature type="active site" description="Nucleophile; methyl group acceptor" evidence="8">
    <location>
        <position position="141"/>
    </location>
</feature>
<dbReference type="GO" id="GO:0032259">
    <property type="term" value="P:methylation"/>
    <property type="evidence" value="ECO:0007669"/>
    <property type="project" value="UniProtKB-KW"/>
</dbReference>
<dbReference type="InterPro" id="IPR023546">
    <property type="entry name" value="MGMT"/>
</dbReference>
<evidence type="ECO:0000256" key="8">
    <source>
        <dbReference type="HAMAP-Rule" id="MF_00772"/>
    </source>
</evidence>
<dbReference type="EMBL" id="RZIJ01000016">
    <property type="protein sequence ID" value="RUQ67833.1"/>
    <property type="molecule type" value="Genomic_DNA"/>
</dbReference>
<dbReference type="GO" id="GO:0006307">
    <property type="term" value="P:DNA alkylation repair"/>
    <property type="evidence" value="ECO:0007669"/>
    <property type="project" value="UniProtKB-UniRule"/>
</dbReference>
<dbReference type="GO" id="GO:0003908">
    <property type="term" value="F:methylated-DNA-[protein]-cysteine S-methyltransferase activity"/>
    <property type="evidence" value="ECO:0007669"/>
    <property type="project" value="UniProtKB-UniRule"/>
</dbReference>
<evidence type="ECO:0000256" key="5">
    <source>
        <dbReference type="ARBA" id="ARBA00022763"/>
    </source>
</evidence>
<dbReference type="HAMAP" id="MF_00772">
    <property type="entry name" value="OGT"/>
    <property type="match status" value="1"/>
</dbReference>
<proteinExistence type="inferred from homology"/>
<comment type="catalytic activity">
    <reaction evidence="1 8">
        <text>a 4-O-methyl-thymidine in DNA + L-cysteinyl-[protein] = a thymidine in DNA + S-methyl-L-cysteinyl-[protein]</text>
        <dbReference type="Rhea" id="RHEA:53428"/>
        <dbReference type="Rhea" id="RHEA-COMP:10131"/>
        <dbReference type="Rhea" id="RHEA-COMP:10132"/>
        <dbReference type="Rhea" id="RHEA-COMP:13555"/>
        <dbReference type="Rhea" id="RHEA-COMP:13556"/>
        <dbReference type="ChEBI" id="CHEBI:29950"/>
        <dbReference type="ChEBI" id="CHEBI:82612"/>
        <dbReference type="ChEBI" id="CHEBI:137386"/>
        <dbReference type="ChEBI" id="CHEBI:137387"/>
        <dbReference type="EC" id="2.1.1.63"/>
    </reaction>
</comment>
<evidence type="ECO:0000256" key="6">
    <source>
        <dbReference type="ARBA" id="ARBA00023204"/>
    </source>
</evidence>
<dbReference type="PANTHER" id="PTHR10815">
    <property type="entry name" value="METHYLATED-DNA--PROTEIN-CYSTEINE METHYLTRANSFERASE"/>
    <property type="match status" value="1"/>
</dbReference>
<keyword evidence="3 8" id="KW-0489">Methyltransferase</keyword>
<reference evidence="10 11" key="1">
    <citation type="submission" date="2018-12" db="EMBL/GenBank/DDBJ databases">
        <authorList>
            <person name="Yang Y."/>
        </authorList>
    </citation>
    <scope>NUCLEOTIDE SEQUENCE [LARGE SCALE GENOMIC DNA]</scope>
    <source>
        <strain evidence="10 11">GSF71</strain>
    </source>
</reference>
<keyword evidence="6 8" id="KW-0234">DNA repair</keyword>
<name>A0A433J5H1_9PROT</name>
<dbReference type="NCBIfam" id="TIGR00589">
    <property type="entry name" value="ogt"/>
    <property type="match status" value="1"/>
</dbReference>
<sequence length="180" mass="19526">MAEPPTLLIDRTETPIGELIVVADEDGHLRAVDWTEHEPRMHRLLRLHYGAGLSLRPSRDPSGLTSAMAAYFAGDHAVIDRLPVRTGGTAFQRSVWEALRAIPCGAAITYAELARRIGRPTAVRAVGHANGANPVGVVVPCHRVVGTDGTLTGYGGGLQRKDWLLAHEGYRQREKRSSPP</sequence>
<gene>
    <name evidence="10" type="ORF">EJ913_19390</name>
</gene>